<name>A0ABV6PSS8_9BURK</name>
<dbReference type="PANTHER" id="PTHR30419">
    <property type="entry name" value="HTH-TYPE TRANSCRIPTIONAL REGULATOR YBHD"/>
    <property type="match status" value="1"/>
</dbReference>
<dbReference type="CDD" id="cd08440">
    <property type="entry name" value="PBP2_LTTR_like_4"/>
    <property type="match status" value="1"/>
</dbReference>
<accession>A0ABV6PSS8</accession>
<organism evidence="6 7">
    <name type="scientific">Ottowia pentelensis</name>
    <dbReference type="NCBI Taxonomy" id="511108"/>
    <lineage>
        <taxon>Bacteria</taxon>
        <taxon>Pseudomonadati</taxon>
        <taxon>Pseudomonadota</taxon>
        <taxon>Betaproteobacteria</taxon>
        <taxon>Burkholderiales</taxon>
        <taxon>Comamonadaceae</taxon>
        <taxon>Ottowia</taxon>
    </lineage>
</organism>
<dbReference type="SUPFAM" id="SSF53850">
    <property type="entry name" value="Periplasmic binding protein-like II"/>
    <property type="match status" value="1"/>
</dbReference>
<feature type="domain" description="HTH lysR-type" evidence="5">
    <location>
        <begin position="3"/>
        <end position="60"/>
    </location>
</feature>
<dbReference type="Pfam" id="PF03466">
    <property type="entry name" value="LysR_substrate"/>
    <property type="match status" value="1"/>
</dbReference>
<sequence>MNVTLRQLSAFVAVARTGSFTEAAAHLHVTQSALSGLIKDLEGALGVQLVHRTTRSVQLSQIGSEFLPLAQRIQDDLERALHSIAELKSLNAGQVRIAAPQLMACTLLPRAVAAFVRQHPKVRVLIVDCEVDEVALRVLSGQVDLGIGPERMPSDELDARLLLDVPFLAVFPPGHALGHQARVSWTDLAHYPLISLQGDYTPMLNSELLSSPGRIELAPAFEVAFMTTALSLVSAGLGVTTCLPYAASLLDLHGLQTRQLTEPVITRRFHVFTRSDRQPGPAAQRFADFLIAYAGEHGWGATD</sequence>
<evidence type="ECO:0000313" key="6">
    <source>
        <dbReference type="EMBL" id="MFC0592901.1"/>
    </source>
</evidence>
<dbReference type="InterPro" id="IPR036390">
    <property type="entry name" value="WH_DNA-bd_sf"/>
</dbReference>
<keyword evidence="3" id="KW-0238">DNA-binding</keyword>
<dbReference type="PANTHER" id="PTHR30419:SF30">
    <property type="entry name" value="LYSR FAMILY TRANSCRIPTIONAL REGULATOR"/>
    <property type="match status" value="1"/>
</dbReference>
<dbReference type="Pfam" id="PF00126">
    <property type="entry name" value="HTH_1"/>
    <property type="match status" value="1"/>
</dbReference>
<evidence type="ECO:0000256" key="3">
    <source>
        <dbReference type="ARBA" id="ARBA00023125"/>
    </source>
</evidence>
<dbReference type="RefSeq" id="WP_377482695.1">
    <property type="nucleotide sequence ID" value="NZ_JBHLTN010000018.1"/>
</dbReference>
<dbReference type="Gene3D" id="1.10.10.10">
    <property type="entry name" value="Winged helix-like DNA-binding domain superfamily/Winged helix DNA-binding domain"/>
    <property type="match status" value="1"/>
</dbReference>
<evidence type="ECO:0000259" key="5">
    <source>
        <dbReference type="PROSITE" id="PS50931"/>
    </source>
</evidence>
<dbReference type="Proteomes" id="UP001589834">
    <property type="component" value="Unassembled WGS sequence"/>
</dbReference>
<dbReference type="InterPro" id="IPR036388">
    <property type="entry name" value="WH-like_DNA-bd_sf"/>
</dbReference>
<dbReference type="InterPro" id="IPR050950">
    <property type="entry name" value="HTH-type_LysR_regulators"/>
</dbReference>
<keyword evidence="4" id="KW-0804">Transcription</keyword>
<comment type="caution">
    <text evidence="6">The sequence shown here is derived from an EMBL/GenBank/DDBJ whole genome shotgun (WGS) entry which is preliminary data.</text>
</comment>
<reference evidence="6 7" key="1">
    <citation type="submission" date="2024-09" db="EMBL/GenBank/DDBJ databases">
        <authorList>
            <person name="Sun Q."/>
            <person name="Mori K."/>
        </authorList>
    </citation>
    <scope>NUCLEOTIDE SEQUENCE [LARGE SCALE GENOMIC DNA]</scope>
    <source>
        <strain evidence="6 7">NCAIM B.02336</strain>
    </source>
</reference>
<dbReference type="SUPFAM" id="SSF46785">
    <property type="entry name" value="Winged helix' DNA-binding domain"/>
    <property type="match status" value="1"/>
</dbReference>
<dbReference type="PROSITE" id="PS50931">
    <property type="entry name" value="HTH_LYSR"/>
    <property type="match status" value="1"/>
</dbReference>
<evidence type="ECO:0000256" key="4">
    <source>
        <dbReference type="ARBA" id="ARBA00023163"/>
    </source>
</evidence>
<comment type="similarity">
    <text evidence="1">Belongs to the LysR transcriptional regulatory family.</text>
</comment>
<dbReference type="Gene3D" id="3.40.190.290">
    <property type="match status" value="1"/>
</dbReference>
<dbReference type="PRINTS" id="PR00039">
    <property type="entry name" value="HTHLYSR"/>
</dbReference>
<dbReference type="EMBL" id="JBHLTN010000018">
    <property type="protein sequence ID" value="MFC0592901.1"/>
    <property type="molecule type" value="Genomic_DNA"/>
</dbReference>
<evidence type="ECO:0000256" key="2">
    <source>
        <dbReference type="ARBA" id="ARBA00023015"/>
    </source>
</evidence>
<evidence type="ECO:0000313" key="7">
    <source>
        <dbReference type="Proteomes" id="UP001589834"/>
    </source>
</evidence>
<gene>
    <name evidence="6" type="ORF">ACFFGG_10050</name>
</gene>
<dbReference type="InterPro" id="IPR005119">
    <property type="entry name" value="LysR_subst-bd"/>
</dbReference>
<dbReference type="InterPro" id="IPR000847">
    <property type="entry name" value="LysR_HTH_N"/>
</dbReference>
<evidence type="ECO:0000256" key="1">
    <source>
        <dbReference type="ARBA" id="ARBA00009437"/>
    </source>
</evidence>
<keyword evidence="2" id="KW-0805">Transcription regulation</keyword>
<protein>
    <submittedName>
        <fullName evidence="6">LysR family transcriptional regulator</fullName>
    </submittedName>
</protein>
<proteinExistence type="inferred from homology"/>
<keyword evidence="7" id="KW-1185">Reference proteome</keyword>